<comment type="caution">
    <text evidence="1">The sequence shown here is derived from an EMBL/GenBank/DDBJ whole genome shotgun (WGS) entry which is preliminary data.</text>
</comment>
<reference evidence="1" key="1">
    <citation type="journal article" date="2020" name="mSystems">
        <title>Genome- and Community-Level Interaction Insights into Carbon Utilization and Element Cycling Functions of Hydrothermarchaeota in Hydrothermal Sediment.</title>
        <authorList>
            <person name="Zhou Z."/>
            <person name="Liu Y."/>
            <person name="Xu W."/>
            <person name="Pan J."/>
            <person name="Luo Z.H."/>
            <person name="Li M."/>
        </authorList>
    </citation>
    <scope>NUCLEOTIDE SEQUENCE [LARGE SCALE GENOMIC DNA]</scope>
    <source>
        <strain evidence="1">SpSt-855</strain>
    </source>
</reference>
<dbReference type="EMBL" id="DTKL01000058">
    <property type="protein sequence ID" value="HGY94810.1"/>
    <property type="molecule type" value="Genomic_DNA"/>
</dbReference>
<gene>
    <name evidence="1" type="ORF">ENW50_09045</name>
</gene>
<sequence>MACFLLALPVWGGPLPPSAKTPGLTRTGCVHGSRRVGTLKDAALGRRWAVVVNCAHPAWPAHLEPATEWSALPLWVPAGTGIEVRAENGHMAMHLSGTTVTPGRVGDTVEVQLRGGSRVQARLQGAGLAALVPRHHWGQP</sequence>
<proteinExistence type="predicted"/>
<accession>A0A7V4XTZ0</accession>
<organism evidence="1">
    <name type="scientific">Acidobacterium capsulatum</name>
    <dbReference type="NCBI Taxonomy" id="33075"/>
    <lineage>
        <taxon>Bacteria</taxon>
        <taxon>Pseudomonadati</taxon>
        <taxon>Acidobacteriota</taxon>
        <taxon>Terriglobia</taxon>
        <taxon>Terriglobales</taxon>
        <taxon>Acidobacteriaceae</taxon>
        <taxon>Acidobacterium</taxon>
    </lineage>
</organism>
<protein>
    <recommendedName>
        <fullName evidence="2">Flagella basal body P-ring formation protein FlgA C-terminal domain-containing protein</fullName>
    </recommendedName>
</protein>
<evidence type="ECO:0008006" key="2">
    <source>
        <dbReference type="Google" id="ProtNLM"/>
    </source>
</evidence>
<dbReference type="AlphaFoldDB" id="A0A7V4XTZ0"/>
<evidence type="ECO:0000313" key="1">
    <source>
        <dbReference type="EMBL" id="HGY94810.1"/>
    </source>
</evidence>
<name>A0A7V4XTZ0_9BACT</name>